<dbReference type="RefSeq" id="WP_218776170.1">
    <property type="nucleotide sequence ID" value="NZ_NGMO01000002.1"/>
</dbReference>
<organism evidence="2 3">
    <name type="scientific">Candidatus Enterococcus wittei</name>
    <dbReference type="NCBI Taxonomy" id="1987383"/>
    <lineage>
        <taxon>Bacteria</taxon>
        <taxon>Bacillati</taxon>
        <taxon>Bacillota</taxon>
        <taxon>Bacilli</taxon>
        <taxon>Lactobacillales</taxon>
        <taxon>Enterococcaceae</taxon>
        <taxon>Enterococcus</taxon>
    </lineage>
</organism>
<evidence type="ECO:0000313" key="2">
    <source>
        <dbReference type="EMBL" id="OTP11420.1"/>
    </source>
</evidence>
<name>A0A242K188_9ENTE</name>
<feature type="compositionally biased region" description="Polar residues" evidence="1">
    <location>
        <begin position="85"/>
        <end position="105"/>
    </location>
</feature>
<keyword evidence="3" id="KW-1185">Reference proteome</keyword>
<dbReference type="EMBL" id="NGMO01000002">
    <property type="protein sequence ID" value="OTP11420.1"/>
    <property type="molecule type" value="Genomic_DNA"/>
</dbReference>
<sequence length="198" mass="21882">YNSRTDLIPFSNGASVDLYNSRTDLIPFGNGASVDLYNSRTDLIPFSNGRDVSDSANVIAIKYRGILKGAKTKVARNSNQNISKQQEDTITNSQTVSQETSSGHNTRVGRNHLKRMAKEPREQARNTGNSLYPGPTFQTSLATGAEQQSNEKLFESEAKILVDEILADGEHMSLTCLLYTSRCVYIQSISTKKKIEIT</sequence>
<reference evidence="2 3" key="1">
    <citation type="submission" date="2017-05" db="EMBL/GenBank/DDBJ databases">
        <title>The Genome Sequence of Enterococcus sp. 10A9_DIV0425.</title>
        <authorList>
            <consortium name="The Broad Institute Genomics Platform"/>
            <consortium name="The Broad Institute Genomic Center for Infectious Diseases"/>
            <person name="Earl A."/>
            <person name="Manson A."/>
            <person name="Schwartman J."/>
            <person name="Gilmore M."/>
            <person name="Abouelleil A."/>
            <person name="Cao P."/>
            <person name="Chapman S."/>
            <person name="Cusick C."/>
            <person name="Shea T."/>
            <person name="Young S."/>
            <person name="Neafsey D."/>
            <person name="Nusbaum C."/>
            <person name="Birren B."/>
        </authorList>
    </citation>
    <scope>NUCLEOTIDE SEQUENCE [LARGE SCALE GENOMIC DNA]</scope>
    <source>
        <strain evidence="2 3">10A9_DIV0425</strain>
    </source>
</reference>
<protein>
    <submittedName>
        <fullName evidence="2">Uncharacterized protein</fullName>
    </submittedName>
</protein>
<gene>
    <name evidence="2" type="ORF">A5844_001555</name>
</gene>
<proteinExistence type="predicted"/>
<feature type="region of interest" description="Disordered" evidence="1">
    <location>
        <begin position="85"/>
        <end position="111"/>
    </location>
</feature>
<dbReference type="Proteomes" id="UP000194933">
    <property type="component" value="Unassembled WGS sequence"/>
</dbReference>
<evidence type="ECO:0000313" key="3">
    <source>
        <dbReference type="Proteomes" id="UP000194933"/>
    </source>
</evidence>
<comment type="caution">
    <text evidence="2">The sequence shown here is derived from an EMBL/GenBank/DDBJ whole genome shotgun (WGS) entry which is preliminary data.</text>
</comment>
<dbReference type="STRING" id="1987383.A5844_001555"/>
<evidence type="ECO:0000256" key="1">
    <source>
        <dbReference type="SAM" id="MobiDB-lite"/>
    </source>
</evidence>
<accession>A0A242K188</accession>
<feature type="non-terminal residue" evidence="2">
    <location>
        <position position="1"/>
    </location>
</feature>
<dbReference type="AlphaFoldDB" id="A0A242K188"/>